<keyword evidence="3" id="KW-0540">Nuclease</keyword>
<dbReference type="InterPro" id="IPR038257">
    <property type="entry name" value="CRISPR-assoc_Cas3_HD_sf"/>
</dbReference>
<dbReference type="InterPro" id="IPR041372">
    <property type="entry name" value="Cas3_C"/>
</dbReference>
<dbReference type="InterPro" id="IPR027417">
    <property type="entry name" value="P-loop_NTPase"/>
</dbReference>
<dbReference type="Pfam" id="PF00270">
    <property type="entry name" value="DEAD"/>
    <property type="match status" value="1"/>
</dbReference>
<accession>A0ABN2B2V2</accession>
<dbReference type="SMART" id="SM00490">
    <property type="entry name" value="HELICc"/>
    <property type="match status" value="1"/>
</dbReference>
<dbReference type="PANTHER" id="PTHR47963">
    <property type="entry name" value="DEAD-BOX ATP-DEPENDENT RNA HELICASE 47, MITOCHONDRIAL"/>
    <property type="match status" value="1"/>
</dbReference>
<proteinExistence type="inferred from homology"/>
<comment type="similarity">
    <text evidence="1">In the N-terminal section; belongs to the CRISPR-associated nuclease Cas3-HD family.</text>
</comment>
<gene>
    <name evidence="13" type="ORF">GCM10009762_03380</name>
</gene>
<dbReference type="InterPro" id="IPR006483">
    <property type="entry name" value="CRISPR-assoc_Cas3_HD"/>
</dbReference>
<name>A0ABN2B2V2_9MICO</name>
<evidence type="ECO:0000256" key="5">
    <source>
        <dbReference type="ARBA" id="ARBA00022741"/>
    </source>
</evidence>
<feature type="domain" description="HD Cas3-type" evidence="12">
    <location>
        <begin position="62"/>
        <end position="246"/>
    </location>
</feature>
<dbReference type="InterPro" id="IPR001650">
    <property type="entry name" value="Helicase_C-like"/>
</dbReference>
<keyword evidence="7" id="KW-0347">Helicase</keyword>
<sequence length="967" mass="104698">MGVERGLWPDTWPEQPDEPSDRLSAITAKTDQTGQTTATMSLIQHGRDSAAVAGWLVDHWLPGAVVQRLTDHLGSSGAARTFVQWIAAVHDAGKASSAFQSNLARNGDLYGVRARLERTGLEFPPGEGPPLHVPHCRIGQGVVSRWLSERFPEDSRWATVVSSIVGAHHGVPPILHEVGALDGDPWANVFEGYARDRAWVAVQNEFLDLMTAELEAPAAVAAALRRPLPPALQVSIAGLVVVADWLASDAARFPYAEDPEMGARLVEAALELDILAPWQAEVPPAGENLLVTRFGFDDAACLNAGQAAVIEAARDIVEPGLLVFEAPTGSGKTEAALMAAEVLAGRFGCGGLEFLLPTRGTTDGLFERLRPWVENLPEQGRQSVSLAHGKAGLNDSFMELTRRSRYAAIGDDGAELALDGDDCEAATKAWVSSWFSGRRKATLASIVAGTIDQLLLSALQTRHVALRHLGLAGKVVIIDEAHAVDEYMLAYLERALMWLGAHKVPTIAMSATLPDAVRARLIEAYTGRPVDPVEVEWVPQAVRITRADANEVSSAAVPWDGAPRPVTPSFIGLEMDDAVDHAVAAVREGACVAVIRNTVGEAQETYLRLRERVDAEQVQLLHSRFLGLDRARRERQLRRALGPGPQGRPQGFVIVATQVLEVSLDIDVDLMITDLAPLDVLFQRAGRLHRHRRGDDEGERPEGYRSARLLISGCEVPRVDAAPKIASGSVAVYGAHALLRAAAVLREVAGASVVTSEVPRLVQRAFAEAGEGLPPAWETAVADAEAKSNRKAADQRVRAGVFLLREPTKRRFTSLNDLLPQRASEAETEARAAAQVRDTQDSIEVIAVRRVEYGAQILPVVAQAGESDELEFIPTELEPPDARTARLLAKCTVTLPPRLTRFHFDQTLDTLEGAAASFSSWQLSPHLRGELILPLDERDEIELCGVRLRYDSDLGLVDEPVDREGNS</sequence>
<comment type="similarity">
    <text evidence="2">In the central section; belongs to the CRISPR-associated helicase Cas3 family.</text>
</comment>
<evidence type="ECO:0000256" key="7">
    <source>
        <dbReference type="ARBA" id="ARBA00022806"/>
    </source>
</evidence>
<keyword evidence="8" id="KW-0067">ATP-binding</keyword>
<evidence type="ECO:0000256" key="3">
    <source>
        <dbReference type="ARBA" id="ARBA00022722"/>
    </source>
</evidence>
<dbReference type="Proteomes" id="UP001501288">
    <property type="component" value="Unassembled WGS sequence"/>
</dbReference>
<evidence type="ECO:0000313" key="13">
    <source>
        <dbReference type="EMBL" id="GAA1532790.1"/>
    </source>
</evidence>
<comment type="caution">
    <text evidence="13">The sequence shown here is derived from an EMBL/GenBank/DDBJ whole genome shotgun (WGS) entry which is preliminary data.</text>
</comment>
<protein>
    <submittedName>
        <fullName evidence="13">CRISPR-associated helicase/endonuclease Cas3</fullName>
    </submittedName>
</protein>
<feature type="region of interest" description="Disordered" evidence="10">
    <location>
        <begin position="1"/>
        <end position="21"/>
    </location>
</feature>
<dbReference type="InterPro" id="IPR006474">
    <property type="entry name" value="Helicase_Cas3_CRISPR-ass_core"/>
</dbReference>
<dbReference type="InterPro" id="IPR014001">
    <property type="entry name" value="Helicase_ATP-bd"/>
</dbReference>
<dbReference type="EMBL" id="BAAANV010000013">
    <property type="protein sequence ID" value="GAA1532790.1"/>
    <property type="molecule type" value="Genomic_DNA"/>
</dbReference>
<evidence type="ECO:0000256" key="10">
    <source>
        <dbReference type="SAM" id="MobiDB-lite"/>
    </source>
</evidence>
<dbReference type="InterPro" id="IPR050547">
    <property type="entry name" value="DEAD_box_RNA_helicases"/>
</dbReference>
<dbReference type="SUPFAM" id="SSF52540">
    <property type="entry name" value="P-loop containing nucleoside triphosphate hydrolases"/>
    <property type="match status" value="1"/>
</dbReference>
<feature type="domain" description="Helicase ATP-binding" evidence="11">
    <location>
        <begin position="313"/>
        <end position="518"/>
    </location>
</feature>
<keyword evidence="4" id="KW-0479">Metal-binding</keyword>
<dbReference type="InterPro" id="IPR011545">
    <property type="entry name" value="DEAD/DEAH_box_helicase_dom"/>
</dbReference>
<evidence type="ECO:0000256" key="4">
    <source>
        <dbReference type="ARBA" id="ARBA00022723"/>
    </source>
</evidence>
<dbReference type="Pfam" id="PF18019">
    <property type="entry name" value="Cas3_HD"/>
    <property type="match status" value="1"/>
</dbReference>
<dbReference type="NCBIfam" id="TIGR01596">
    <property type="entry name" value="cas3_HD"/>
    <property type="match status" value="1"/>
</dbReference>
<organism evidence="13 14">
    <name type="scientific">Dermacoccus barathri</name>
    <dbReference type="NCBI Taxonomy" id="322601"/>
    <lineage>
        <taxon>Bacteria</taxon>
        <taxon>Bacillati</taxon>
        <taxon>Actinomycetota</taxon>
        <taxon>Actinomycetes</taxon>
        <taxon>Micrococcales</taxon>
        <taxon>Dermacoccaceae</taxon>
        <taxon>Dermacoccus</taxon>
    </lineage>
</organism>
<dbReference type="CDD" id="cd09641">
    <property type="entry name" value="Cas3''_I"/>
    <property type="match status" value="1"/>
</dbReference>
<dbReference type="Gene3D" id="1.10.3210.30">
    <property type="match status" value="1"/>
</dbReference>
<dbReference type="RefSeq" id="WP_346029478.1">
    <property type="nucleotide sequence ID" value="NZ_BAAANV010000013.1"/>
</dbReference>
<dbReference type="PANTHER" id="PTHR47963:SF9">
    <property type="entry name" value="CRISPR-ASSOCIATED ENDONUCLEASE_HELICASE CAS3"/>
    <property type="match status" value="1"/>
</dbReference>
<dbReference type="SMART" id="SM00487">
    <property type="entry name" value="DEXDc"/>
    <property type="match status" value="1"/>
</dbReference>
<dbReference type="PROSITE" id="PS51643">
    <property type="entry name" value="HD_CAS3"/>
    <property type="match status" value="1"/>
</dbReference>
<evidence type="ECO:0000256" key="9">
    <source>
        <dbReference type="ARBA" id="ARBA00023118"/>
    </source>
</evidence>
<keyword evidence="6" id="KW-0378">Hydrolase</keyword>
<evidence type="ECO:0000259" key="11">
    <source>
        <dbReference type="PROSITE" id="PS51192"/>
    </source>
</evidence>
<dbReference type="InterPro" id="IPR054712">
    <property type="entry name" value="Cas3-like_dom"/>
</dbReference>
<dbReference type="Gene3D" id="3.40.50.300">
    <property type="entry name" value="P-loop containing nucleotide triphosphate hydrolases"/>
    <property type="match status" value="2"/>
</dbReference>
<evidence type="ECO:0000259" key="12">
    <source>
        <dbReference type="PROSITE" id="PS51643"/>
    </source>
</evidence>
<evidence type="ECO:0000256" key="6">
    <source>
        <dbReference type="ARBA" id="ARBA00022801"/>
    </source>
</evidence>
<keyword evidence="5" id="KW-0547">Nucleotide-binding</keyword>
<dbReference type="PROSITE" id="PS51192">
    <property type="entry name" value="HELICASE_ATP_BIND_1"/>
    <property type="match status" value="1"/>
</dbReference>
<dbReference type="Pfam" id="PF22590">
    <property type="entry name" value="Cas3-like_C_2"/>
    <property type="match status" value="1"/>
</dbReference>
<dbReference type="Pfam" id="PF18395">
    <property type="entry name" value="Cas3_C"/>
    <property type="match status" value="1"/>
</dbReference>
<keyword evidence="14" id="KW-1185">Reference proteome</keyword>
<keyword evidence="9" id="KW-0051">Antiviral defense</keyword>
<evidence type="ECO:0000256" key="1">
    <source>
        <dbReference type="ARBA" id="ARBA00006847"/>
    </source>
</evidence>
<dbReference type="NCBIfam" id="TIGR01587">
    <property type="entry name" value="cas3_core"/>
    <property type="match status" value="1"/>
</dbReference>
<evidence type="ECO:0000256" key="2">
    <source>
        <dbReference type="ARBA" id="ARBA00009046"/>
    </source>
</evidence>
<reference evidence="13 14" key="1">
    <citation type="journal article" date="2019" name="Int. J. Syst. Evol. Microbiol.">
        <title>The Global Catalogue of Microorganisms (GCM) 10K type strain sequencing project: providing services to taxonomists for standard genome sequencing and annotation.</title>
        <authorList>
            <consortium name="The Broad Institute Genomics Platform"/>
            <consortium name="The Broad Institute Genome Sequencing Center for Infectious Disease"/>
            <person name="Wu L."/>
            <person name="Ma J."/>
        </authorList>
    </citation>
    <scope>NUCLEOTIDE SEQUENCE [LARGE SCALE GENOMIC DNA]</scope>
    <source>
        <strain evidence="13 14">JCM 14588</strain>
    </source>
</reference>
<evidence type="ECO:0000256" key="8">
    <source>
        <dbReference type="ARBA" id="ARBA00022840"/>
    </source>
</evidence>
<evidence type="ECO:0000313" key="14">
    <source>
        <dbReference type="Proteomes" id="UP001501288"/>
    </source>
</evidence>